<comment type="caution">
    <text evidence="8">The sequence shown here is derived from an EMBL/GenBank/DDBJ whole genome shotgun (WGS) entry which is preliminary data.</text>
</comment>
<reference evidence="8 9" key="1">
    <citation type="submission" date="2024-02" db="EMBL/GenBank/DDBJ databases">
        <authorList>
            <person name="Chen Y."/>
            <person name="Shah S."/>
            <person name="Dougan E. K."/>
            <person name="Thang M."/>
            <person name="Chan C."/>
        </authorList>
    </citation>
    <scope>NUCLEOTIDE SEQUENCE [LARGE SCALE GENOMIC DNA]</scope>
</reference>
<evidence type="ECO:0000313" key="8">
    <source>
        <dbReference type="EMBL" id="CAK9035337.1"/>
    </source>
</evidence>
<dbReference type="InterPro" id="IPR027359">
    <property type="entry name" value="Volt_channel_dom_sf"/>
</dbReference>
<name>A0ABP0L855_9DINO</name>
<evidence type="ECO:0000256" key="3">
    <source>
        <dbReference type="ARBA" id="ARBA00022837"/>
    </source>
</evidence>
<dbReference type="Gene3D" id="1.20.120.350">
    <property type="entry name" value="Voltage-gated potassium channels. Chain C"/>
    <property type="match status" value="1"/>
</dbReference>
<evidence type="ECO:0000256" key="2">
    <source>
        <dbReference type="ARBA" id="ARBA00022692"/>
    </source>
</evidence>
<feature type="transmembrane region" description="Helical" evidence="6">
    <location>
        <begin position="354"/>
        <end position="373"/>
    </location>
</feature>
<dbReference type="InterPro" id="IPR011992">
    <property type="entry name" value="EF-hand-dom_pair"/>
</dbReference>
<dbReference type="InterPro" id="IPR005821">
    <property type="entry name" value="Ion_trans_dom"/>
</dbReference>
<dbReference type="EMBL" id="CAXAMN010011447">
    <property type="protein sequence ID" value="CAK9035337.1"/>
    <property type="molecule type" value="Genomic_DNA"/>
</dbReference>
<dbReference type="SUPFAM" id="SSF47473">
    <property type="entry name" value="EF-hand"/>
    <property type="match status" value="1"/>
</dbReference>
<evidence type="ECO:0000259" key="7">
    <source>
        <dbReference type="PROSITE" id="PS50222"/>
    </source>
</evidence>
<gene>
    <name evidence="8" type="ORF">CCMP2556_LOCUS19866</name>
</gene>
<feature type="transmembrane region" description="Helical" evidence="6">
    <location>
        <begin position="248"/>
        <end position="270"/>
    </location>
</feature>
<keyword evidence="3" id="KW-0106">Calcium</keyword>
<evidence type="ECO:0000256" key="4">
    <source>
        <dbReference type="ARBA" id="ARBA00022989"/>
    </source>
</evidence>
<feature type="domain" description="EF-hand" evidence="7">
    <location>
        <begin position="439"/>
        <end position="474"/>
    </location>
</feature>
<dbReference type="InterPro" id="IPR002048">
    <property type="entry name" value="EF_hand_dom"/>
</dbReference>
<dbReference type="SMART" id="SM00054">
    <property type="entry name" value="EFh"/>
    <property type="match status" value="2"/>
</dbReference>
<keyword evidence="4 6" id="KW-1133">Transmembrane helix</keyword>
<dbReference type="PROSITE" id="PS00018">
    <property type="entry name" value="EF_HAND_1"/>
    <property type="match status" value="1"/>
</dbReference>
<protein>
    <recommendedName>
        <fullName evidence="7">EF-hand domain-containing protein</fullName>
    </recommendedName>
</protein>
<feature type="transmembrane region" description="Helical" evidence="6">
    <location>
        <begin position="315"/>
        <end position="342"/>
    </location>
</feature>
<feature type="transmembrane region" description="Helical" evidence="6">
    <location>
        <begin position="393"/>
        <end position="414"/>
    </location>
</feature>
<dbReference type="Proteomes" id="UP001642484">
    <property type="component" value="Unassembled WGS sequence"/>
</dbReference>
<feature type="transmembrane region" description="Helical" evidence="6">
    <location>
        <begin position="168"/>
        <end position="189"/>
    </location>
</feature>
<accession>A0ABP0L855</accession>
<dbReference type="InterPro" id="IPR018247">
    <property type="entry name" value="EF_Hand_1_Ca_BS"/>
</dbReference>
<proteinExistence type="predicted"/>
<dbReference type="Pfam" id="PF00520">
    <property type="entry name" value="Ion_trans"/>
    <property type="match status" value="1"/>
</dbReference>
<dbReference type="PROSITE" id="PS50222">
    <property type="entry name" value="EF_HAND_2"/>
    <property type="match status" value="1"/>
</dbReference>
<evidence type="ECO:0000256" key="5">
    <source>
        <dbReference type="ARBA" id="ARBA00023136"/>
    </source>
</evidence>
<evidence type="ECO:0000256" key="1">
    <source>
        <dbReference type="ARBA" id="ARBA00004141"/>
    </source>
</evidence>
<sequence>MAHVMAPDLEPWDQIPAQAPWEDNHLESEPKPHPASEQFRVLLDQLLQQHLQELSRAKLGAFVSASRSVSGDVGHVGTLGRDRRNLVRGTSTVSNSNGPNVAVRKTTILNALGAGRRSKRLHDQEQHDFLYDQDPDQSMIMDEKDENWENLSLLQRWQQRFLSYKYDMVIAFALALNVLWMAFELQVAGSRSGFSVSVYAQQMSEQDWQIWENTFVVVNLSFTGFFFLDVLVRICVLRLEFWKHWMNYIDLVVALLTGLEVFAFFSAAGLPVDPIMLRIVRMGKLARATRLVTLNSVLTSLELLIKYLAASTQMLFWSFCLLTFIQCVAGILASTLCLEFINNVDNDEMIRKEVYLYYGTFTRTFLTMFEVLFANWGPPCRVLVENISEYFSIFFLLYRCVLGFAVLNVVNAVFVQQTIKTASSDEELAFKQKERDIAMYTRKVKNLFFTLDTSGDGCIDQEEFSKLVKHPMLKFWMSQLELEYHDLLSLFEYLDNGDGEITLMEFIEGATRLRGSAKALDIWRMETKVEMLFEQLFGVLKDPHS</sequence>
<evidence type="ECO:0000313" key="9">
    <source>
        <dbReference type="Proteomes" id="UP001642484"/>
    </source>
</evidence>
<organism evidence="8 9">
    <name type="scientific">Durusdinium trenchii</name>
    <dbReference type="NCBI Taxonomy" id="1381693"/>
    <lineage>
        <taxon>Eukaryota</taxon>
        <taxon>Sar</taxon>
        <taxon>Alveolata</taxon>
        <taxon>Dinophyceae</taxon>
        <taxon>Suessiales</taxon>
        <taxon>Symbiodiniaceae</taxon>
        <taxon>Durusdinium</taxon>
    </lineage>
</organism>
<comment type="subcellular location">
    <subcellularLocation>
        <location evidence="1">Membrane</location>
        <topology evidence="1">Multi-pass membrane protein</topology>
    </subcellularLocation>
</comment>
<keyword evidence="9" id="KW-1185">Reference proteome</keyword>
<dbReference type="Gene3D" id="1.10.287.70">
    <property type="match status" value="1"/>
</dbReference>
<keyword evidence="5 6" id="KW-0472">Membrane</keyword>
<dbReference type="Gene3D" id="1.10.238.10">
    <property type="entry name" value="EF-hand"/>
    <property type="match status" value="1"/>
</dbReference>
<keyword evidence="2 6" id="KW-0812">Transmembrane</keyword>
<evidence type="ECO:0000256" key="6">
    <source>
        <dbReference type="SAM" id="Phobius"/>
    </source>
</evidence>
<feature type="transmembrane region" description="Helical" evidence="6">
    <location>
        <begin position="210"/>
        <end position="228"/>
    </location>
</feature>